<evidence type="ECO:0000313" key="3">
    <source>
        <dbReference type="EMBL" id="BDU67933.1"/>
    </source>
</evidence>
<dbReference type="Gene3D" id="1.10.166.10">
    <property type="entry name" value="Tetrahydrodipicolinate-N-succinyltransferase, N-terminal domain"/>
    <property type="match status" value="1"/>
</dbReference>
<feature type="domain" description="Tetrahydrodipicolinate-N-succinyltransferase chain A" evidence="2">
    <location>
        <begin position="8"/>
        <end position="67"/>
    </location>
</feature>
<dbReference type="SUPFAM" id="SSF51161">
    <property type="entry name" value="Trimeric LpxA-like enzymes"/>
    <property type="match status" value="1"/>
</dbReference>
<gene>
    <name evidence="3" type="primary">dapD</name>
    <name evidence="3" type="ORF">GETHOR_00340</name>
</gene>
<dbReference type="CDD" id="cd03350">
    <property type="entry name" value="LbH_THP_succinylT"/>
    <property type="match status" value="1"/>
</dbReference>
<organism evidence="3 4">
    <name type="scientific">Geothrix oryzae</name>
    <dbReference type="NCBI Taxonomy" id="2927975"/>
    <lineage>
        <taxon>Bacteria</taxon>
        <taxon>Pseudomonadati</taxon>
        <taxon>Acidobacteriota</taxon>
        <taxon>Holophagae</taxon>
        <taxon>Holophagales</taxon>
        <taxon>Holophagaceae</taxon>
        <taxon>Geothrix</taxon>
    </lineage>
</organism>
<dbReference type="Gene3D" id="2.160.10.10">
    <property type="entry name" value="Hexapeptide repeat proteins"/>
    <property type="match status" value="1"/>
</dbReference>
<evidence type="ECO:0000313" key="4">
    <source>
        <dbReference type="Proteomes" id="UP001242010"/>
    </source>
</evidence>
<proteinExistence type="inferred from homology"/>
<name>A0ABM8DM16_9BACT</name>
<sequence length="273" mass="28923">MVVDLDSIHSFFNRPAEALAADPEAPAMHQVLLVALETGTVRAAERQDDGTWVANAWVKQAILCGFRRTNLVEMPGPGFPMFDKTAYPVRHFGLEDGVRLVPGGSSVRRGAHIARSVVLMPPAYVNVGAFVDEGTMVDSHALVGSCAQIGKRVHLSAAAQIGGVLEPAGARPVIVEDDAFVGGLVGLFEGIVVRRRAVLASGVVITGSTVIYDLVHGRELRQEVPEGAVVVPGSRPASGDYAKARGLQVSAPCIVKYRDDRTDAATALEQALR</sequence>
<dbReference type="InterPro" id="IPR037133">
    <property type="entry name" value="THP_succinylTrfase_N_sf"/>
</dbReference>
<keyword evidence="4" id="KW-1185">Reference proteome</keyword>
<dbReference type="NCBIfam" id="NF008808">
    <property type="entry name" value="PRK11830.1"/>
    <property type="match status" value="1"/>
</dbReference>
<accession>A0ABM8DM16</accession>
<dbReference type="InterPro" id="IPR001451">
    <property type="entry name" value="Hexapep"/>
</dbReference>
<protein>
    <submittedName>
        <fullName evidence="3">2,3,4,5-tetrahydropyridine-2,6-dicarboxylate N-succinyltransferase</fullName>
    </submittedName>
</protein>
<evidence type="ECO:0000259" key="2">
    <source>
        <dbReference type="Pfam" id="PF14805"/>
    </source>
</evidence>
<comment type="similarity">
    <text evidence="1">Belongs to the transferase hexapeptide repeat family.</text>
</comment>
<dbReference type="RefSeq" id="WP_286354559.1">
    <property type="nucleotide sequence ID" value="NZ_AP027079.1"/>
</dbReference>
<evidence type="ECO:0000256" key="1">
    <source>
        <dbReference type="ARBA" id="ARBA00007274"/>
    </source>
</evidence>
<dbReference type="InterPro" id="IPR011004">
    <property type="entry name" value="Trimer_LpxA-like_sf"/>
</dbReference>
<dbReference type="EMBL" id="AP027079">
    <property type="protein sequence ID" value="BDU67933.1"/>
    <property type="molecule type" value="Genomic_DNA"/>
</dbReference>
<reference evidence="4" key="1">
    <citation type="journal article" date="2023" name="Int. J. Syst. Evol. Microbiol.">
        <title>Mesoterricola silvestris gen. nov., sp. nov., Mesoterricola sediminis sp. nov., Geothrix oryzae sp. nov., Geothrix edaphica sp. nov., Geothrix rubra sp. nov., and Geothrix limicola sp. nov., six novel members of Acidobacteriota isolated from soils.</title>
        <authorList>
            <person name="Itoh H."/>
            <person name="Sugisawa Y."/>
            <person name="Mise K."/>
            <person name="Xu Z."/>
            <person name="Kuniyasu M."/>
            <person name="Ushijima N."/>
            <person name="Kawano K."/>
            <person name="Kobayashi E."/>
            <person name="Shiratori Y."/>
            <person name="Masuda Y."/>
            <person name="Senoo K."/>
        </authorList>
    </citation>
    <scope>NUCLEOTIDE SEQUENCE [LARGE SCALE GENOMIC DNA]</scope>
    <source>
        <strain evidence="4">Red222</strain>
    </source>
</reference>
<dbReference type="InterPro" id="IPR023180">
    <property type="entry name" value="THP_succinylTrfase_dom1"/>
</dbReference>
<dbReference type="Proteomes" id="UP001242010">
    <property type="component" value="Chromosome"/>
</dbReference>
<dbReference type="Pfam" id="PF14602">
    <property type="entry name" value="Hexapep_2"/>
    <property type="match status" value="1"/>
</dbReference>
<dbReference type="Pfam" id="PF14805">
    <property type="entry name" value="THDPS_N_2"/>
    <property type="match status" value="1"/>
</dbReference>